<keyword evidence="2" id="KW-0605">Phycobilisome</keyword>
<dbReference type="RefSeq" id="WP_012599685.1">
    <property type="nucleotide sequence ID" value="NC_011738.1"/>
</dbReference>
<dbReference type="Pfam" id="PF13646">
    <property type="entry name" value="HEAT_2"/>
    <property type="match status" value="2"/>
</dbReference>
<proteinExistence type="predicted"/>
<dbReference type="Gene3D" id="1.25.10.10">
    <property type="entry name" value="Leucine-rich Repeat Variant"/>
    <property type="match status" value="2"/>
</dbReference>
<evidence type="ECO:0000313" key="3">
    <source>
        <dbReference type="EMBL" id="ACK73784.1"/>
    </source>
</evidence>
<organism evidence="3 4">
    <name type="scientific">Gloeothece citriformis (strain PCC 7424)</name>
    <name type="common">Cyanothece sp. (strain PCC 7424)</name>
    <dbReference type="NCBI Taxonomy" id="65393"/>
    <lineage>
        <taxon>Bacteria</taxon>
        <taxon>Bacillati</taxon>
        <taxon>Cyanobacteriota</taxon>
        <taxon>Cyanophyceae</taxon>
        <taxon>Oscillatoriophycideae</taxon>
        <taxon>Chroococcales</taxon>
        <taxon>Aphanothecaceae</taxon>
        <taxon>Gloeothece</taxon>
        <taxon>Gloeothece citriformis</taxon>
    </lineage>
</organism>
<dbReference type="GO" id="GO:0030089">
    <property type="term" value="C:phycobilisome"/>
    <property type="evidence" value="ECO:0007669"/>
    <property type="project" value="UniProtKB-KW"/>
</dbReference>
<keyword evidence="1" id="KW-0042">Antenna complex</keyword>
<name>B7KLW2_GLOC7</name>
<evidence type="ECO:0000313" key="4">
    <source>
        <dbReference type="Proteomes" id="UP000002384"/>
    </source>
</evidence>
<keyword evidence="3" id="KW-0614">Plasmid</keyword>
<dbReference type="PANTHER" id="PTHR12697">
    <property type="entry name" value="PBS LYASE HEAT-LIKE PROTEIN"/>
    <property type="match status" value="1"/>
</dbReference>
<dbReference type="SUPFAM" id="SSF48371">
    <property type="entry name" value="ARM repeat"/>
    <property type="match status" value="1"/>
</dbReference>
<dbReference type="InterPro" id="IPR004155">
    <property type="entry name" value="PBS_lyase_HEAT"/>
</dbReference>
<dbReference type="InterPro" id="IPR016024">
    <property type="entry name" value="ARM-type_fold"/>
</dbReference>
<accession>B7KLW2</accession>
<evidence type="ECO:0000256" key="1">
    <source>
        <dbReference type="ARBA" id="ARBA00022549"/>
    </source>
</evidence>
<dbReference type="KEGG" id="cyc:PCC7424_5719"/>
<dbReference type="EMBL" id="CP001292">
    <property type="protein sequence ID" value="ACK73784.1"/>
    <property type="molecule type" value="Genomic_DNA"/>
</dbReference>
<dbReference type="Proteomes" id="UP000002384">
    <property type="component" value="Plasmid pP742401"/>
</dbReference>
<protein>
    <submittedName>
        <fullName evidence="3">HEAT domain containing protein</fullName>
    </submittedName>
</protein>
<dbReference type="SMART" id="SM00567">
    <property type="entry name" value="EZ_HEAT"/>
    <property type="match status" value="6"/>
</dbReference>
<dbReference type="PANTHER" id="PTHR12697:SF38">
    <property type="entry name" value="PBS LYASE HEAT DOMAIN PROTEIN REPEAT-CONTAINING PROTEIN"/>
    <property type="match status" value="1"/>
</dbReference>
<geneLocation type="plasmid" evidence="3 4">
    <name>pP742401</name>
</geneLocation>
<keyword evidence="4" id="KW-1185">Reference proteome</keyword>
<gene>
    <name evidence="3" type="ordered locus">PCC7424_5719</name>
</gene>
<dbReference type="OrthoDB" id="9765635at2"/>
<dbReference type="eggNOG" id="COG1413">
    <property type="taxonomic scope" value="Bacteria"/>
</dbReference>
<reference evidence="4" key="1">
    <citation type="journal article" date="2011" name="MBio">
        <title>Novel metabolic attributes of the genus Cyanothece, comprising a group of unicellular nitrogen-fixing Cyanobacteria.</title>
        <authorList>
            <person name="Bandyopadhyay A."/>
            <person name="Elvitigala T."/>
            <person name="Welsh E."/>
            <person name="Stockel J."/>
            <person name="Liberton M."/>
            <person name="Min H."/>
            <person name="Sherman L.A."/>
            <person name="Pakrasi H.B."/>
        </authorList>
    </citation>
    <scope>NUCLEOTIDE SEQUENCE [LARGE SCALE GENOMIC DNA]</scope>
    <source>
        <strain evidence="4">PCC 7424</strain>
        <plasmid evidence="4">pP742401</plasmid>
    </source>
</reference>
<sequence length="299" mass="31984">MSNSQAPFISNQQPLTEVETEALLKTVNYQVATQTFDSGDRQLIAQMVESLGDSRGMVRLGFAEALGQVGKPAVPFLLEALAHHPNPVVRRAAAKTLTLIGDPSAVPNLINALLHDEDTVVKSSAVGALAKTGEAAVPPLLEILVSKEHPESTKGHAAWALAFIGPEAKEIWYREINSESNVIRTAVIGAIAKIAEEAPEEKAFAILINALGDADETVRTEAAAVLGNLAYQPAVPHLIKALAHLDGESRKAAALALMKIGDLTALTPLELAYKKEPEETVCRVMELAISQLEKRKCQK</sequence>
<evidence type="ECO:0000256" key="2">
    <source>
        <dbReference type="ARBA" id="ARBA00022738"/>
    </source>
</evidence>
<dbReference type="HOGENOM" id="CLU_920356_0_0_3"/>
<dbReference type="InterPro" id="IPR011989">
    <property type="entry name" value="ARM-like"/>
</dbReference>
<dbReference type="GO" id="GO:0016491">
    <property type="term" value="F:oxidoreductase activity"/>
    <property type="evidence" value="ECO:0007669"/>
    <property type="project" value="TreeGrafter"/>
</dbReference>
<dbReference type="AlphaFoldDB" id="B7KLW2"/>